<feature type="transmembrane region" description="Helical" evidence="1">
    <location>
        <begin position="253"/>
        <end position="273"/>
    </location>
</feature>
<evidence type="ECO:0000313" key="2">
    <source>
        <dbReference type="EMBL" id="MFC7136159.1"/>
    </source>
</evidence>
<dbReference type="AlphaFoldDB" id="A0ABD5XR93"/>
<dbReference type="Pfam" id="PF09948">
    <property type="entry name" value="PpoB2"/>
    <property type="match status" value="1"/>
</dbReference>
<dbReference type="EMBL" id="JBHSZG010000001">
    <property type="protein sequence ID" value="MFC7136159.1"/>
    <property type="molecule type" value="Genomic_DNA"/>
</dbReference>
<dbReference type="InterPro" id="IPR018688">
    <property type="entry name" value="PpoB2-like"/>
</dbReference>
<evidence type="ECO:0000256" key="1">
    <source>
        <dbReference type="SAM" id="Phobius"/>
    </source>
</evidence>
<reference evidence="2 3" key="1">
    <citation type="journal article" date="2019" name="Int. J. Syst. Evol. Microbiol.">
        <title>The Global Catalogue of Microorganisms (GCM) 10K type strain sequencing project: providing services to taxonomists for standard genome sequencing and annotation.</title>
        <authorList>
            <consortium name="The Broad Institute Genomics Platform"/>
            <consortium name="The Broad Institute Genome Sequencing Center for Infectious Disease"/>
            <person name="Wu L."/>
            <person name="Ma J."/>
        </authorList>
    </citation>
    <scope>NUCLEOTIDE SEQUENCE [LARGE SCALE GENOMIC DNA]</scope>
    <source>
        <strain evidence="2 3">DT92</strain>
    </source>
</reference>
<gene>
    <name evidence="2" type="ORF">ACFQRB_05515</name>
</gene>
<keyword evidence="1" id="KW-0472">Membrane</keyword>
<keyword evidence="3" id="KW-1185">Reference proteome</keyword>
<keyword evidence="1" id="KW-1133">Transmembrane helix</keyword>
<comment type="caution">
    <text evidence="2">The sequence shown here is derived from an EMBL/GenBank/DDBJ whole genome shotgun (WGS) entry which is preliminary data.</text>
</comment>
<feature type="transmembrane region" description="Helical" evidence="1">
    <location>
        <begin position="150"/>
        <end position="172"/>
    </location>
</feature>
<feature type="transmembrane region" description="Helical" evidence="1">
    <location>
        <begin position="73"/>
        <end position="99"/>
    </location>
</feature>
<evidence type="ECO:0000313" key="3">
    <source>
        <dbReference type="Proteomes" id="UP001596368"/>
    </source>
</evidence>
<dbReference type="GeneID" id="81122353"/>
<feature type="transmembrane region" description="Helical" evidence="1">
    <location>
        <begin position="33"/>
        <end position="53"/>
    </location>
</feature>
<sequence length="277" mass="28632">MIHDTVAHVARVLPDPVVQYLDRTTTADGLSPTALTLGKLIVVLWTMLFAGVLPFPQMPAGLAMTDPGAPEAAAVAAGLAGAAEYLLMWGVMMAAMMYPAVFARSVDYVESVDGSAVTKLVVGTGFLGAYSLAWAATGVIPLAVEAVVDINALATTAGRFAVPAVLFVAGAYQFTRLKRGAVATCCAMTPSGGDGGGRLANALRDGLSHFRSCFTCTWALCGLMVVFGTMNAFWMLLLSAVFTAERAGDGNRVAATVGLMLLWSAASVLLTGVPGYV</sequence>
<dbReference type="Proteomes" id="UP001596368">
    <property type="component" value="Unassembled WGS sequence"/>
</dbReference>
<name>A0ABD5XR93_9EURY</name>
<protein>
    <submittedName>
        <fullName evidence="2">DUF2182 domain-containing protein</fullName>
    </submittedName>
</protein>
<keyword evidence="1" id="KW-0812">Transmembrane</keyword>
<accession>A0ABD5XR93</accession>
<feature type="transmembrane region" description="Helical" evidence="1">
    <location>
        <begin position="218"/>
        <end position="241"/>
    </location>
</feature>
<proteinExistence type="predicted"/>
<dbReference type="RefSeq" id="WP_284012366.1">
    <property type="nucleotide sequence ID" value="NZ_CP126156.1"/>
</dbReference>
<feature type="transmembrane region" description="Helical" evidence="1">
    <location>
        <begin position="120"/>
        <end position="144"/>
    </location>
</feature>
<organism evidence="2 3">
    <name type="scientific">Halobaculum litoreum</name>
    <dbReference type="NCBI Taxonomy" id="3031998"/>
    <lineage>
        <taxon>Archaea</taxon>
        <taxon>Methanobacteriati</taxon>
        <taxon>Methanobacteriota</taxon>
        <taxon>Stenosarchaea group</taxon>
        <taxon>Halobacteria</taxon>
        <taxon>Halobacteriales</taxon>
        <taxon>Haloferacaceae</taxon>
        <taxon>Halobaculum</taxon>
    </lineage>
</organism>